<evidence type="ECO:0000256" key="1">
    <source>
        <dbReference type="ARBA" id="ARBA00022722"/>
    </source>
</evidence>
<keyword evidence="1" id="KW-0540">Nuclease</keyword>
<dbReference type="InterPro" id="IPR035437">
    <property type="entry name" value="SNase_OB-fold_sf"/>
</dbReference>
<feature type="compositionally biased region" description="Basic and acidic residues" evidence="4">
    <location>
        <begin position="284"/>
        <end position="296"/>
    </location>
</feature>
<evidence type="ECO:0000259" key="5">
    <source>
        <dbReference type="PROSITE" id="PS50830"/>
    </source>
</evidence>
<dbReference type="GO" id="GO:0004519">
    <property type="term" value="F:endonuclease activity"/>
    <property type="evidence" value="ECO:0007669"/>
    <property type="project" value="UniProtKB-KW"/>
</dbReference>
<dbReference type="PANTHER" id="PTHR12302">
    <property type="entry name" value="EBNA2 BINDING PROTEIN P100"/>
    <property type="match status" value="1"/>
</dbReference>
<feature type="compositionally biased region" description="Low complexity" evidence="4">
    <location>
        <begin position="223"/>
        <end position="242"/>
    </location>
</feature>
<evidence type="ECO:0000313" key="7">
    <source>
        <dbReference type="Proteomes" id="UP000481087"/>
    </source>
</evidence>
<dbReference type="Pfam" id="PF05901">
    <property type="entry name" value="Excalibur"/>
    <property type="match status" value="1"/>
</dbReference>
<evidence type="ECO:0000256" key="3">
    <source>
        <dbReference type="ARBA" id="ARBA00022801"/>
    </source>
</evidence>
<dbReference type="GO" id="GO:0016787">
    <property type="term" value="F:hydrolase activity"/>
    <property type="evidence" value="ECO:0007669"/>
    <property type="project" value="UniProtKB-KW"/>
</dbReference>
<protein>
    <submittedName>
        <fullName evidence="6">Nuclease</fullName>
    </submittedName>
</protein>
<dbReference type="InterPro" id="IPR016071">
    <property type="entry name" value="Staphylococal_nuclease_OB-fold"/>
</dbReference>
<sequence length="296" mass="32418">MAKSYRSVILGGLQMLYEKFKKVLISTMVSIVFMVTGCSQETAIRTAATPSPSAVPTVTSAPTASPEPSNAKLIPAKIVRVVDGDTMKVSFNESGKVKEETIRLLLVDTPESVDPEKPVQPFALEASKFAKDTLTDKEVRLELDVSERDKYGRLLCYLYIGDKMFNEMLLENGYARVAYIYPPNVKYVDKFRDIQKAAQLKGVNIWSVENYAQEDGYHENVVKAKPSASAAPTATPTAKPTAAPSPTPKPTATKESNVYYNNCTEAKAAGAYNIHRGQPGYSSKLDRDNDGVACEK</sequence>
<evidence type="ECO:0000313" key="6">
    <source>
        <dbReference type="EMBL" id="MZQ85855.1"/>
    </source>
</evidence>
<keyword evidence="3" id="KW-0378">Hydrolase</keyword>
<reference evidence="6 7" key="1">
    <citation type="submission" date="2019-12" db="EMBL/GenBank/DDBJ databases">
        <title>Paenibacillus sp. nov. sp. isolated from soil.</title>
        <authorList>
            <person name="Kim J."/>
            <person name="Jeong S.E."/>
            <person name="Jung H.S."/>
            <person name="Jeon C.O."/>
        </authorList>
    </citation>
    <scope>NUCLEOTIDE SEQUENCE [LARGE SCALE GENOMIC DNA]</scope>
    <source>
        <strain evidence="6 7">5J-6</strain>
    </source>
</reference>
<dbReference type="Pfam" id="PF00565">
    <property type="entry name" value="SNase"/>
    <property type="match status" value="1"/>
</dbReference>
<gene>
    <name evidence="6" type="ORF">GQF01_27490</name>
</gene>
<evidence type="ECO:0000256" key="4">
    <source>
        <dbReference type="SAM" id="MobiDB-lite"/>
    </source>
</evidence>
<comment type="caution">
    <text evidence="6">The sequence shown here is derived from an EMBL/GenBank/DDBJ whole genome shotgun (WGS) entry which is preliminary data.</text>
</comment>
<keyword evidence="7" id="KW-1185">Reference proteome</keyword>
<feature type="region of interest" description="Disordered" evidence="4">
    <location>
        <begin position="223"/>
        <end position="258"/>
    </location>
</feature>
<dbReference type="SMART" id="SM00318">
    <property type="entry name" value="SNc"/>
    <property type="match status" value="1"/>
</dbReference>
<keyword evidence="2" id="KW-0255">Endonuclease</keyword>
<dbReference type="Proteomes" id="UP000481087">
    <property type="component" value="Unassembled WGS sequence"/>
</dbReference>
<dbReference type="SMART" id="SM00894">
    <property type="entry name" value="Excalibur"/>
    <property type="match status" value="1"/>
</dbReference>
<feature type="region of interest" description="Disordered" evidence="4">
    <location>
        <begin position="274"/>
        <end position="296"/>
    </location>
</feature>
<dbReference type="PROSITE" id="PS50830">
    <property type="entry name" value="TNASE_3"/>
    <property type="match status" value="1"/>
</dbReference>
<name>A0A6L8V6H8_9BACL</name>
<proteinExistence type="predicted"/>
<feature type="domain" description="TNase-like" evidence="5">
    <location>
        <begin position="72"/>
        <end position="208"/>
    </location>
</feature>
<dbReference type="PANTHER" id="PTHR12302:SF3">
    <property type="entry name" value="SERINE_THREONINE-PROTEIN KINASE 31"/>
    <property type="match status" value="1"/>
</dbReference>
<dbReference type="SUPFAM" id="SSF50199">
    <property type="entry name" value="Staphylococcal nuclease"/>
    <property type="match status" value="1"/>
</dbReference>
<organism evidence="6 7">
    <name type="scientific">Paenibacillus silvestris</name>
    <dbReference type="NCBI Taxonomy" id="2606219"/>
    <lineage>
        <taxon>Bacteria</taxon>
        <taxon>Bacillati</taxon>
        <taxon>Bacillota</taxon>
        <taxon>Bacilli</taxon>
        <taxon>Bacillales</taxon>
        <taxon>Paenibacillaceae</taxon>
        <taxon>Paenibacillus</taxon>
    </lineage>
</organism>
<dbReference type="InterPro" id="IPR008613">
    <property type="entry name" value="Excalibur_Ca-bd_domain"/>
</dbReference>
<evidence type="ECO:0000256" key="2">
    <source>
        <dbReference type="ARBA" id="ARBA00022759"/>
    </source>
</evidence>
<accession>A0A6L8V6H8</accession>
<dbReference type="CDD" id="cd00175">
    <property type="entry name" value="SNc"/>
    <property type="match status" value="1"/>
</dbReference>
<dbReference type="AlphaFoldDB" id="A0A6L8V6H8"/>
<feature type="region of interest" description="Disordered" evidence="4">
    <location>
        <begin position="48"/>
        <end position="68"/>
    </location>
</feature>
<dbReference type="Gene3D" id="2.40.50.90">
    <property type="match status" value="1"/>
</dbReference>
<dbReference type="EMBL" id="WTUZ01000036">
    <property type="protein sequence ID" value="MZQ85855.1"/>
    <property type="molecule type" value="Genomic_DNA"/>
</dbReference>